<feature type="region of interest" description="Disordered" evidence="6">
    <location>
        <begin position="571"/>
        <end position="593"/>
    </location>
</feature>
<dbReference type="PANTHER" id="PTHR34236">
    <property type="entry name" value="DIMETHYL SULFOXIDE REDUCTASE TRANSCRIPTIONAL ACTIVATOR"/>
    <property type="match status" value="1"/>
</dbReference>
<dbReference type="SUPFAM" id="SSF55781">
    <property type="entry name" value="GAF domain-like"/>
    <property type="match status" value="2"/>
</dbReference>
<dbReference type="PANTHER" id="PTHR34236:SF1">
    <property type="entry name" value="DIMETHYL SULFOXIDE REDUCTASE TRANSCRIPTIONAL ACTIVATOR"/>
    <property type="match status" value="1"/>
</dbReference>
<dbReference type="SUPFAM" id="SSF55785">
    <property type="entry name" value="PYP-like sensor domain (PAS domain)"/>
    <property type="match status" value="1"/>
</dbReference>
<feature type="domain" description="Response regulatory" evidence="7">
    <location>
        <begin position="10"/>
        <end position="119"/>
    </location>
</feature>
<keyword evidence="5" id="KW-0597">Phosphoprotein</keyword>
<keyword evidence="1" id="KW-0808">Transferase</keyword>
<dbReference type="InterPro" id="IPR000014">
    <property type="entry name" value="PAS"/>
</dbReference>
<sequence length="904" mass="100811">MNYDSKRKHKILVVEDDQSLAELYAEWLADRYVVETAYSGEEALEAFDATVDIVLLDRMMPGLSGGEVLTRLRQYESNCQVVIVSAVTPDFDIVKMGFDAYLEKPVEADGLEDVISQMLTRAEYNEDLQELFSLIERQSTLEAVMEADTLETSPKYQALTDQITELENKVERYLQNLPDRDFRVAIERLQRTAAERREQQQYQSLTEDVLDTSQEGVIVIDRDGQVVWANETTEELLGVDRDDIQGADYSRIASESYQEYPSGEQTLSDLVTHSLENMNSEVEAIVRIRETASKEQQWLEYWSGPIQTGLYAGGRIEHYHNITERYAYEQQLEDLHAVSRDLMTADSERSIGETVTTAAVGELGFEFAAIYTREEHTGRLVPLAHASTEDGTEIDLPTISEGDTPVWTTYVTRTEQLAPDDEDVVDTRSSQWLAEEFSSWRLYSLESEGVLLVGMTTTPEISSRKNKLAKTLAANAASAFERTAQEAALRQRDQRLNEQNERLTRLDRINTLIRSISATVISANTREELEQEVCNALAHLDLISGAWIGKKDINTNTIKVRAKTDSLQYQKVGANDTPADDNTQRSNSTLPPAERAYRIEDSVVESDLMTARSETEWEQDALKNGTNSIVAVPLQSEASILGVLEVHSKLPNAFAEEEVTALTELGQIIGHGISALRQKAALLCGGGTILEIQFEDDTGLATLVSDMETDLEVLNVVTESPDHLLFARVTGENVTPEAFEAAGFDPETVILSDSRNGIYCKVPVRNSSFCEKLTDQGVAINQITNASESNEIVVSVTVPFTVDVGEYLSSLREDYSDLTLLSKLDSERGETNTSLSVRLDGALTARQEEVLQTALYAGYFNWPRDADSTLIAKTLDIAQSTFNQHLRAAESNLLTTLYQDSTEL</sequence>
<dbReference type="CDD" id="cd17574">
    <property type="entry name" value="REC_OmpR"/>
    <property type="match status" value="1"/>
</dbReference>
<dbReference type="InterPro" id="IPR003018">
    <property type="entry name" value="GAF"/>
</dbReference>
<dbReference type="Proteomes" id="UP000319894">
    <property type="component" value="Unassembled WGS sequence"/>
</dbReference>
<organism evidence="9 10">
    <name type="scientific">Haloglomus irregulare</name>
    <dbReference type="NCBI Taxonomy" id="2234134"/>
    <lineage>
        <taxon>Archaea</taxon>
        <taxon>Methanobacteriati</taxon>
        <taxon>Methanobacteriota</taxon>
        <taxon>Stenosarchaea group</taxon>
        <taxon>Halobacteria</taxon>
        <taxon>Halobacteriales</taxon>
        <taxon>Natronomonadaceae</taxon>
        <taxon>Haloglomus</taxon>
    </lineage>
</organism>
<dbReference type="SUPFAM" id="SSF52172">
    <property type="entry name" value="CheY-like"/>
    <property type="match status" value="1"/>
</dbReference>
<evidence type="ECO:0000256" key="4">
    <source>
        <dbReference type="ARBA" id="ARBA00023163"/>
    </source>
</evidence>
<evidence type="ECO:0000256" key="6">
    <source>
        <dbReference type="SAM" id="MobiDB-lite"/>
    </source>
</evidence>
<feature type="modified residue" description="4-aspartylphosphate" evidence="5">
    <location>
        <position position="57"/>
    </location>
</feature>
<dbReference type="InterPro" id="IPR011006">
    <property type="entry name" value="CheY-like_superfamily"/>
</dbReference>
<dbReference type="SMART" id="SM00448">
    <property type="entry name" value="REC"/>
    <property type="match status" value="1"/>
</dbReference>
<feature type="compositionally biased region" description="Polar residues" evidence="6">
    <location>
        <begin position="580"/>
        <end position="590"/>
    </location>
</feature>
<evidence type="ECO:0000259" key="7">
    <source>
        <dbReference type="PROSITE" id="PS50110"/>
    </source>
</evidence>
<dbReference type="Pfam" id="PF13185">
    <property type="entry name" value="GAF_2"/>
    <property type="match status" value="1"/>
</dbReference>
<evidence type="ECO:0000259" key="8">
    <source>
        <dbReference type="PROSITE" id="PS50112"/>
    </source>
</evidence>
<evidence type="ECO:0000256" key="2">
    <source>
        <dbReference type="ARBA" id="ARBA00022777"/>
    </source>
</evidence>
<dbReference type="OrthoDB" id="9652at2157"/>
<protein>
    <recommendedName>
        <fullName evidence="11">PAS domain S-box-containing protein</fullName>
    </recommendedName>
</protein>
<dbReference type="InterPro" id="IPR035965">
    <property type="entry name" value="PAS-like_dom_sf"/>
</dbReference>
<dbReference type="InterPro" id="IPR031803">
    <property type="entry name" value="BAT_GAF/HTH-assoc"/>
</dbReference>
<dbReference type="AlphaFoldDB" id="A0A554N825"/>
<evidence type="ECO:0000313" key="9">
    <source>
        <dbReference type="EMBL" id="TSD13557.1"/>
    </source>
</evidence>
<dbReference type="SMART" id="SM00091">
    <property type="entry name" value="PAS"/>
    <property type="match status" value="1"/>
</dbReference>
<accession>A0A554N825</accession>
<evidence type="ECO:0000256" key="5">
    <source>
        <dbReference type="PROSITE-ProRule" id="PRU00169"/>
    </source>
</evidence>
<dbReference type="InParanoid" id="A0A554N825"/>
<evidence type="ECO:0000256" key="1">
    <source>
        <dbReference type="ARBA" id="ARBA00022679"/>
    </source>
</evidence>
<dbReference type="GO" id="GO:0000160">
    <property type="term" value="P:phosphorelay signal transduction system"/>
    <property type="evidence" value="ECO:0007669"/>
    <property type="project" value="InterPro"/>
</dbReference>
<dbReference type="Pfam" id="PF13188">
    <property type="entry name" value="PAS_8"/>
    <property type="match status" value="1"/>
</dbReference>
<dbReference type="Gene3D" id="3.30.450.20">
    <property type="entry name" value="PAS domain"/>
    <property type="match status" value="1"/>
</dbReference>
<dbReference type="InterPro" id="IPR013971">
    <property type="entry name" value="HalX_domain"/>
</dbReference>
<dbReference type="Pfam" id="PF08663">
    <property type="entry name" value="HalX"/>
    <property type="match status" value="1"/>
</dbReference>
<keyword evidence="3" id="KW-0805">Transcription regulation</keyword>
<dbReference type="EMBL" id="QMDX01000007">
    <property type="protein sequence ID" value="TSD13557.1"/>
    <property type="molecule type" value="Genomic_DNA"/>
</dbReference>
<keyword evidence="10" id="KW-1185">Reference proteome</keyword>
<dbReference type="PROSITE" id="PS50112">
    <property type="entry name" value="PAS"/>
    <property type="match status" value="1"/>
</dbReference>
<feature type="domain" description="PAS" evidence="8">
    <location>
        <begin position="202"/>
        <end position="246"/>
    </location>
</feature>
<evidence type="ECO:0000313" key="10">
    <source>
        <dbReference type="Proteomes" id="UP000319894"/>
    </source>
</evidence>
<gene>
    <name evidence="9" type="ORF">DP107_12115</name>
</gene>
<dbReference type="Pfam" id="PF00072">
    <property type="entry name" value="Response_reg"/>
    <property type="match status" value="1"/>
</dbReference>
<dbReference type="Gene3D" id="3.40.50.2300">
    <property type="match status" value="1"/>
</dbReference>
<dbReference type="InterPro" id="IPR007050">
    <property type="entry name" value="HTH_bacterioopsin"/>
</dbReference>
<comment type="caution">
    <text evidence="9">The sequence shown here is derived from an EMBL/GenBank/DDBJ whole genome shotgun (WGS) entry which is preliminary data.</text>
</comment>
<dbReference type="RefSeq" id="WP_144262425.1">
    <property type="nucleotide sequence ID" value="NZ_QMDX01000007.1"/>
</dbReference>
<dbReference type="Gene3D" id="3.30.450.40">
    <property type="match status" value="2"/>
</dbReference>
<dbReference type="Pfam" id="PF15915">
    <property type="entry name" value="BAT"/>
    <property type="match status" value="1"/>
</dbReference>
<proteinExistence type="predicted"/>
<keyword evidence="4" id="KW-0804">Transcription</keyword>
<dbReference type="NCBIfam" id="TIGR00229">
    <property type="entry name" value="sensory_box"/>
    <property type="match status" value="1"/>
</dbReference>
<evidence type="ECO:0008006" key="11">
    <source>
        <dbReference type="Google" id="ProtNLM"/>
    </source>
</evidence>
<dbReference type="PROSITE" id="PS50110">
    <property type="entry name" value="RESPONSE_REGULATORY"/>
    <property type="match status" value="1"/>
</dbReference>
<dbReference type="InterPro" id="IPR001789">
    <property type="entry name" value="Sig_transdc_resp-reg_receiver"/>
</dbReference>
<dbReference type="GO" id="GO:0016301">
    <property type="term" value="F:kinase activity"/>
    <property type="evidence" value="ECO:0007669"/>
    <property type="project" value="UniProtKB-KW"/>
</dbReference>
<dbReference type="Pfam" id="PF04967">
    <property type="entry name" value="HTH_10"/>
    <property type="match status" value="1"/>
</dbReference>
<dbReference type="InterPro" id="IPR029016">
    <property type="entry name" value="GAF-like_dom_sf"/>
</dbReference>
<name>A0A554N825_9EURY</name>
<reference evidence="9 10" key="1">
    <citation type="submission" date="2018-06" db="EMBL/GenBank/DDBJ databases">
        <title>Natronomonas sp. F16-60 a new haloarchaeon isolated from a solar saltern of Isla Cristina, Huelva, Spain.</title>
        <authorList>
            <person name="Duran-Viseras A."/>
            <person name="Sanchez-Porro C."/>
            <person name="Ventosa A."/>
        </authorList>
    </citation>
    <scope>NUCLEOTIDE SEQUENCE [LARGE SCALE GENOMIC DNA]</scope>
    <source>
        <strain evidence="9 10">F16-60</strain>
    </source>
</reference>
<keyword evidence="2" id="KW-0418">Kinase</keyword>
<evidence type="ECO:0000256" key="3">
    <source>
        <dbReference type="ARBA" id="ARBA00023015"/>
    </source>
</evidence>
<dbReference type="CDD" id="cd00130">
    <property type="entry name" value="PAS"/>
    <property type="match status" value="1"/>
</dbReference>